<dbReference type="InterPro" id="IPR041588">
    <property type="entry name" value="Integrase_H2C2"/>
</dbReference>
<evidence type="ECO:0000313" key="3">
    <source>
        <dbReference type="Proteomes" id="UP000886998"/>
    </source>
</evidence>
<dbReference type="AlphaFoldDB" id="A0A8X6M809"/>
<comment type="caution">
    <text evidence="2">The sequence shown here is derived from an EMBL/GenBank/DDBJ whole genome shotgun (WGS) entry which is preliminary data.</text>
</comment>
<feature type="domain" description="Integrase zinc-binding" evidence="1">
    <location>
        <begin position="19"/>
        <end position="58"/>
    </location>
</feature>
<accession>A0A8X6M809</accession>
<evidence type="ECO:0000313" key="2">
    <source>
        <dbReference type="EMBL" id="GFS35431.1"/>
    </source>
</evidence>
<protein>
    <recommendedName>
        <fullName evidence="1">Integrase zinc-binding domain-containing protein</fullName>
    </recommendedName>
</protein>
<dbReference type="EMBL" id="BMAV01024703">
    <property type="protein sequence ID" value="GFS35431.1"/>
    <property type="molecule type" value="Genomic_DNA"/>
</dbReference>
<sequence>MRRKCETSGPSYLQKGRSMRVAHEIPLAGHLGRKQTAHQNSFWPKLKKDLRSFCQSCNIPVSLKSHFRDKFPQTPIVRPKKPFKVWSVD</sequence>
<gene>
    <name evidence="2" type="ORF">TNIN_477201</name>
</gene>
<evidence type="ECO:0000259" key="1">
    <source>
        <dbReference type="Pfam" id="PF17921"/>
    </source>
</evidence>
<dbReference type="Pfam" id="PF17921">
    <property type="entry name" value="Integrase_H2C2"/>
    <property type="match status" value="1"/>
</dbReference>
<dbReference type="Proteomes" id="UP000886998">
    <property type="component" value="Unassembled WGS sequence"/>
</dbReference>
<name>A0A8X6M809_9ARAC</name>
<keyword evidence="3" id="KW-1185">Reference proteome</keyword>
<proteinExistence type="predicted"/>
<dbReference type="Gene3D" id="1.10.340.70">
    <property type="match status" value="1"/>
</dbReference>
<organism evidence="2 3">
    <name type="scientific">Trichonephila inaurata madagascariensis</name>
    <dbReference type="NCBI Taxonomy" id="2747483"/>
    <lineage>
        <taxon>Eukaryota</taxon>
        <taxon>Metazoa</taxon>
        <taxon>Ecdysozoa</taxon>
        <taxon>Arthropoda</taxon>
        <taxon>Chelicerata</taxon>
        <taxon>Arachnida</taxon>
        <taxon>Araneae</taxon>
        <taxon>Araneomorphae</taxon>
        <taxon>Entelegynae</taxon>
        <taxon>Araneoidea</taxon>
        <taxon>Nephilidae</taxon>
        <taxon>Trichonephila</taxon>
        <taxon>Trichonephila inaurata</taxon>
    </lineage>
</organism>
<reference evidence="2" key="1">
    <citation type="submission" date="2020-08" db="EMBL/GenBank/DDBJ databases">
        <title>Multicomponent nature underlies the extraordinary mechanical properties of spider dragline silk.</title>
        <authorList>
            <person name="Kono N."/>
            <person name="Nakamura H."/>
            <person name="Mori M."/>
            <person name="Yoshida Y."/>
            <person name="Ohtoshi R."/>
            <person name="Malay A.D."/>
            <person name="Moran D.A.P."/>
            <person name="Tomita M."/>
            <person name="Numata K."/>
            <person name="Arakawa K."/>
        </authorList>
    </citation>
    <scope>NUCLEOTIDE SEQUENCE</scope>
</reference>
<dbReference type="OrthoDB" id="6433398at2759"/>